<dbReference type="FunFam" id="3.30.200.20:FF:000081">
    <property type="entry name" value="Octicosapeptide/phox/Bem1p domain kinase superfamily protein"/>
    <property type="match status" value="1"/>
</dbReference>
<dbReference type="InterPro" id="IPR001245">
    <property type="entry name" value="Ser-Thr/Tyr_kinase_cat_dom"/>
</dbReference>
<dbReference type="InterPro" id="IPR000719">
    <property type="entry name" value="Prot_kinase_dom"/>
</dbReference>
<feature type="compositionally biased region" description="Polar residues" evidence="7">
    <location>
        <begin position="293"/>
        <end position="306"/>
    </location>
</feature>
<dbReference type="EMBL" id="KI537036">
    <property type="protein sequence ID" value="ESR33831.1"/>
    <property type="molecule type" value="Genomic_DNA"/>
</dbReference>
<evidence type="ECO:0000256" key="3">
    <source>
        <dbReference type="ARBA" id="ARBA00022741"/>
    </source>
</evidence>
<feature type="domain" description="Protein kinase" evidence="8">
    <location>
        <begin position="701"/>
        <end position="919"/>
    </location>
</feature>
<keyword evidence="1" id="KW-0723">Serine/threonine-protein kinase</keyword>
<dbReference type="Gramene" id="ESR33831">
    <property type="protein sequence ID" value="ESR33831"/>
    <property type="gene ID" value="CICLE_v10006570mg"/>
</dbReference>
<evidence type="ECO:0000256" key="1">
    <source>
        <dbReference type="ARBA" id="ARBA00022527"/>
    </source>
</evidence>
<dbReference type="PANTHER" id="PTHR23257:SF792">
    <property type="entry name" value="PROTEIN KINASE DOMAIN-CONTAINING PROTEIN"/>
    <property type="match status" value="1"/>
</dbReference>
<dbReference type="SUPFAM" id="SSF56112">
    <property type="entry name" value="Protein kinase-like (PK-like)"/>
    <property type="match status" value="1"/>
</dbReference>
<dbReference type="InterPro" id="IPR000270">
    <property type="entry name" value="PB1_dom"/>
</dbReference>
<dbReference type="PROSITE" id="PS00108">
    <property type="entry name" value="PROTEIN_KINASE_ST"/>
    <property type="match status" value="1"/>
</dbReference>
<accession>V4SA54</accession>
<keyword evidence="3 6" id="KW-0547">Nucleotide-binding</keyword>
<dbReference type="GO" id="GO:0007165">
    <property type="term" value="P:signal transduction"/>
    <property type="evidence" value="ECO:0007669"/>
    <property type="project" value="TreeGrafter"/>
</dbReference>
<sequence length="919" mass="102418">MTREDPSASGQPLCRDRGNAVSSNRVDAERSVNNVYLQKCEEFSSGFLRDRVAVRRMTVMNDGKYLQTIQAGVNINHNHLVPVSVGIFSIPNGVVGLRRMASEGNANASDFGGTFGYAVEAKKNNYPDNLSRCQLQYVATELSGSPVYVVESPQSYHPFYTLGYAESPFTRKMKFLCSFGGRIFSRPSDGKLRYELMRKTSGIYNQPHTIKYQLPGEDLDALISVCSDEDLHHMIEEYQEQERIGGSQRLRIFLVSLGEPDSPNSLEGKTTQQTDADNQYVSAVNSMLDVSPRRSSSGQTLASHTTHMGRDSPTVAYISEIKDHSPNSANLGGMFSNNANTLPPICVAGKSLNPSVPVTTVSSQRIDPFNSNEHFYVDRPCDGNGNDNPCVMDKFLCDHSYNVNSLSHYDNLSHDHHPLMNYHKHNQNLVETDQTNNYHLHLHNCGLSRDIVHCTPYNQSYKNYRLLVHRERVLSDSRLRVHDNSSTHHLEEAIISQSPRNIGRAKPPSEIKAMNGNPASSDPHWKHLIGNKEVTPNNKAIENNINYQPSSNLPVRHSPNSGSSLFSLQIATAESSAGFIIENLYGYQLDTTTMPEFQGQNPRIAVRAQVVLSENDDEHNVLKYAVIVEDVTDSLTPGIRSSSSVVPFVQDDVSDDYPSPMVTETESADSDSDLEDVRGDAAMAEMEAAIYGLQIIKDSDLEELEELGSGTFGTVYRGKWRGTDIAIKRIKKSCFLGRSSEQERLIKDFWREAHIISNLHHPNVVAFYGVVPNGPGGTMATVTEYMVNGSLRLVLTKKDRILDRHKKLMLMMDAAFGMEYLRMKNIVHFDLKCDNLLVNLRDPQQPICKVGDFGLSRIKCNTLVSGGVCGTLPWMAPELLNGSNNRISEKVDVYSFGMALWEIITCEEPYANMHCGAII</sequence>
<evidence type="ECO:0000256" key="6">
    <source>
        <dbReference type="PROSITE-ProRule" id="PRU10141"/>
    </source>
</evidence>
<feature type="non-terminal residue" evidence="9">
    <location>
        <position position="919"/>
    </location>
</feature>
<evidence type="ECO:0000256" key="2">
    <source>
        <dbReference type="ARBA" id="ARBA00022679"/>
    </source>
</evidence>
<dbReference type="InParanoid" id="V4SA54"/>
<feature type="binding site" evidence="6">
    <location>
        <position position="732"/>
    </location>
    <ligand>
        <name>ATP</name>
        <dbReference type="ChEBI" id="CHEBI:30616"/>
    </ligand>
</feature>
<dbReference type="InterPro" id="IPR008271">
    <property type="entry name" value="Ser/Thr_kinase_AS"/>
</dbReference>
<organism evidence="9 10">
    <name type="scientific">Citrus clementina</name>
    <name type="common">Clementine</name>
    <name type="synonym">Citrus deliciosa x Citrus sinensis</name>
    <dbReference type="NCBI Taxonomy" id="85681"/>
    <lineage>
        <taxon>Eukaryota</taxon>
        <taxon>Viridiplantae</taxon>
        <taxon>Streptophyta</taxon>
        <taxon>Embryophyta</taxon>
        <taxon>Tracheophyta</taxon>
        <taxon>Spermatophyta</taxon>
        <taxon>Magnoliopsida</taxon>
        <taxon>eudicotyledons</taxon>
        <taxon>Gunneridae</taxon>
        <taxon>Pentapetalae</taxon>
        <taxon>rosids</taxon>
        <taxon>malvids</taxon>
        <taxon>Sapindales</taxon>
        <taxon>Rutaceae</taxon>
        <taxon>Aurantioideae</taxon>
        <taxon>Citrus</taxon>
    </lineage>
</organism>
<feature type="region of interest" description="Disordered" evidence="7">
    <location>
        <begin position="1"/>
        <end position="22"/>
    </location>
</feature>
<dbReference type="Pfam" id="PF00564">
    <property type="entry name" value="PB1"/>
    <property type="match status" value="1"/>
</dbReference>
<keyword evidence="4" id="KW-0418">Kinase</keyword>
<keyword evidence="2" id="KW-0808">Transferase</keyword>
<name>V4SA54_CITCL</name>
<dbReference type="Proteomes" id="UP000030687">
    <property type="component" value="Unassembled WGS sequence"/>
</dbReference>
<keyword evidence="5 6" id="KW-0067">ATP-binding</keyword>
<dbReference type="CDD" id="cd06410">
    <property type="entry name" value="PB1_UP2"/>
    <property type="match status" value="1"/>
</dbReference>
<dbReference type="CDD" id="cd13999">
    <property type="entry name" value="STKc_MAP3K-like"/>
    <property type="match status" value="1"/>
</dbReference>
<reference evidence="9 10" key="1">
    <citation type="submission" date="2013-10" db="EMBL/GenBank/DDBJ databases">
        <authorList>
            <consortium name="International Citrus Genome Consortium"/>
            <person name="Jenkins J."/>
            <person name="Schmutz J."/>
            <person name="Prochnik S."/>
            <person name="Rokhsar D."/>
            <person name="Gmitter F."/>
            <person name="Ollitrault P."/>
            <person name="Machado M."/>
            <person name="Talon M."/>
            <person name="Wincker P."/>
            <person name="Jaillon O."/>
            <person name="Morgante M."/>
        </authorList>
    </citation>
    <scope>NUCLEOTIDE SEQUENCE</scope>
    <source>
        <strain evidence="10">cv. Clemenules</strain>
    </source>
</reference>
<dbReference type="InterPro" id="IPR017441">
    <property type="entry name" value="Protein_kinase_ATP_BS"/>
</dbReference>
<dbReference type="AlphaFoldDB" id="V4SA54"/>
<dbReference type="PANTHER" id="PTHR23257">
    <property type="entry name" value="SERINE-THREONINE PROTEIN KINASE"/>
    <property type="match status" value="1"/>
</dbReference>
<protein>
    <recommendedName>
        <fullName evidence="8">Protein kinase domain-containing protein</fullName>
    </recommendedName>
</protein>
<dbReference type="PROSITE" id="PS00107">
    <property type="entry name" value="PROTEIN_KINASE_ATP"/>
    <property type="match status" value="1"/>
</dbReference>
<dbReference type="SMART" id="SM00666">
    <property type="entry name" value="PB1"/>
    <property type="match status" value="1"/>
</dbReference>
<evidence type="ECO:0000256" key="7">
    <source>
        <dbReference type="SAM" id="MobiDB-lite"/>
    </source>
</evidence>
<dbReference type="GO" id="GO:0005737">
    <property type="term" value="C:cytoplasm"/>
    <property type="evidence" value="ECO:0007669"/>
    <property type="project" value="TreeGrafter"/>
</dbReference>
<dbReference type="KEGG" id="cic:CICLE_v10006570mg"/>
<dbReference type="Pfam" id="PF07714">
    <property type="entry name" value="PK_Tyr_Ser-Thr"/>
    <property type="match status" value="1"/>
</dbReference>
<dbReference type="SMART" id="SM00220">
    <property type="entry name" value="S_TKc"/>
    <property type="match status" value="1"/>
</dbReference>
<evidence type="ECO:0000313" key="9">
    <source>
        <dbReference type="EMBL" id="ESR33831.1"/>
    </source>
</evidence>
<feature type="region of interest" description="Disordered" evidence="7">
    <location>
        <begin position="289"/>
        <end position="310"/>
    </location>
</feature>
<dbReference type="PROSITE" id="PS50011">
    <property type="entry name" value="PROTEIN_KINASE_DOM"/>
    <property type="match status" value="1"/>
</dbReference>
<dbReference type="SUPFAM" id="SSF54277">
    <property type="entry name" value="CAD &amp; PB1 domains"/>
    <property type="match status" value="1"/>
</dbReference>
<dbReference type="Gene3D" id="3.10.20.90">
    <property type="entry name" value="Phosphatidylinositol 3-kinase Catalytic Subunit, Chain A, domain 1"/>
    <property type="match status" value="1"/>
</dbReference>
<dbReference type="STRING" id="85681.V4SA54"/>
<dbReference type="InterPro" id="IPR011009">
    <property type="entry name" value="Kinase-like_dom_sf"/>
</dbReference>
<dbReference type="FunCoup" id="V4SA54">
    <property type="interactions" value="54"/>
</dbReference>
<evidence type="ECO:0000256" key="5">
    <source>
        <dbReference type="ARBA" id="ARBA00022840"/>
    </source>
</evidence>
<dbReference type="eggNOG" id="KOG0192">
    <property type="taxonomic scope" value="Eukaryota"/>
</dbReference>
<gene>
    <name evidence="9" type="ORF">CICLE_v10006570mg</name>
</gene>
<keyword evidence="10" id="KW-1185">Reference proteome</keyword>
<dbReference type="OMA" id="NEHERHN"/>
<evidence type="ECO:0000313" key="10">
    <source>
        <dbReference type="Proteomes" id="UP000030687"/>
    </source>
</evidence>
<dbReference type="Gene3D" id="1.10.510.10">
    <property type="entry name" value="Transferase(Phosphotransferase) domain 1"/>
    <property type="match status" value="1"/>
</dbReference>
<evidence type="ECO:0000256" key="4">
    <source>
        <dbReference type="ARBA" id="ARBA00022777"/>
    </source>
</evidence>
<dbReference type="GO" id="GO:0004674">
    <property type="term" value="F:protein serine/threonine kinase activity"/>
    <property type="evidence" value="ECO:0007669"/>
    <property type="project" value="UniProtKB-KW"/>
</dbReference>
<dbReference type="GO" id="GO:0005524">
    <property type="term" value="F:ATP binding"/>
    <property type="evidence" value="ECO:0007669"/>
    <property type="project" value="UniProtKB-UniRule"/>
</dbReference>
<dbReference type="InterPro" id="IPR050167">
    <property type="entry name" value="Ser_Thr_protein_kinase"/>
</dbReference>
<evidence type="ECO:0000259" key="8">
    <source>
        <dbReference type="PROSITE" id="PS50011"/>
    </source>
</evidence>
<proteinExistence type="predicted"/>